<dbReference type="Proteomes" id="UP000595942">
    <property type="component" value="Chromosome"/>
</dbReference>
<keyword evidence="5" id="KW-1185">Reference proteome</keyword>
<evidence type="ECO:0000313" key="3">
    <source>
        <dbReference type="EMBL" id="RZI00165.1"/>
    </source>
</evidence>
<accession>A0A143PDG5</accession>
<reference evidence="2 5" key="2">
    <citation type="submission" date="2021-01" db="EMBL/GenBank/DDBJ databases">
        <title>FDA dAtabase for Regulatory Grade micrObial Sequences (FDA-ARGOS): Supporting development and validation of Infectious Disease Dx tests.</title>
        <authorList>
            <person name="Sproer C."/>
            <person name="Gronow S."/>
            <person name="Severitt S."/>
            <person name="Schroder I."/>
            <person name="Tallon L."/>
            <person name="Sadzewicz L."/>
            <person name="Zhao X."/>
            <person name="Boylan J."/>
            <person name="Ott S."/>
            <person name="Bowen H."/>
            <person name="Vavikolanu K."/>
            <person name="Mehta A."/>
            <person name="Aluvathingal J."/>
            <person name="Nadendla S."/>
            <person name="Lowell S."/>
            <person name="Myers T."/>
            <person name="Yan Y."/>
            <person name="Sichtig H."/>
        </authorList>
    </citation>
    <scope>NUCLEOTIDE SEQUENCE [LARGE SCALE GENOMIC DNA]</scope>
    <source>
        <strain evidence="2 5">FDAARGOS_1148</strain>
    </source>
</reference>
<dbReference type="GeneID" id="93725956"/>
<feature type="domain" description="Glyoxalase-like" evidence="1">
    <location>
        <begin position="6"/>
        <end position="192"/>
    </location>
</feature>
<dbReference type="AlphaFoldDB" id="A0A143PDG5"/>
<evidence type="ECO:0000313" key="4">
    <source>
        <dbReference type="Proteomes" id="UP000293854"/>
    </source>
</evidence>
<sequence length="251" mass="29363">MQNLKFDHIIHYIKHIDEFQYPGEILKVVPGGLHNRYATHNKLAYTDLAYIEIIGVSDEEKLKKVIKTNEGRVSFVAKIVQDNFKQGFKAFALRTDNIEKLKTELEAKGVDTVGPLQMGRENKRGEQTSWQLLYLNQPNSDLKPPFFIQWSKSEEEREESLKSKFQPEFEIKAIEVHTTNKNQVVNQWRDWFDMEVKSSDEDVTILSLPNEKIEFRIRKARKNGYDIVIQDKETDAPYNITTRGAEYHFVP</sequence>
<evidence type="ECO:0000313" key="5">
    <source>
        <dbReference type="Proteomes" id="UP000595942"/>
    </source>
</evidence>
<protein>
    <submittedName>
        <fullName evidence="3">VOC family protein</fullName>
    </submittedName>
</protein>
<dbReference type="Pfam" id="PF13468">
    <property type="entry name" value="Glyoxalase_3"/>
    <property type="match status" value="1"/>
</dbReference>
<dbReference type="Gene3D" id="3.10.180.10">
    <property type="entry name" value="2,3-Dihydroxybiphenyl 1,2-Dioxygenase, domain 1"/>
    <property type="match status" value="1"/>
</dbReference>
<evidence type="ECO:0000259" key="1">
    <source>
        <dbReference type="Pfam" id="PF13468"/>
    </source>
</evidence>
<dbReference type="PANTHER" id="PTHR40265:SF1">
    <property type="entry name" value="GLYOXALASE-LIKE DOMAIN-CONTAINING PROTEIN"/>
    <property type="match status" value="1"/>
</dbReference>
<dbReference type="EMBL" id="CP068073">
    <property type="protein sequence ID" value="QQS81696.1"/>
    <property type="molecule type" value="Genomic_DNA"/>
</dbReference>
<dbReference type="RefSeq" id="WP_047130875.1">
    <property type="nucleotide sequence ID" value="NZ_CP015114.1"/>
</dbReference>
<reference evidence="3 4" key="1">
    <citation type="submission" date="2018-11" db="EMBL/GenBank/DDBJ databases">
        <title>Genomic profiling of Staphylococcus species from a Poultry farm system in KwaZulu-Natal, South Africa.</title>
        <authorList>
            <person name="Amoako D.G."/>
            <person name="Somboro A.M."/>
            <person name="Abia A.L.K."/>
            <person name="Bester L.A."/>
            <person name="Essack S.Y."/>
        </authorList>
    </citation>
    <scope>NUCLEOTIDE SEQUENCE [LARGE SCALE GENOMIC DNA]</scope>
    <source>
        <strain evidence="3 4">SA11</strain>
    </source>
</reference>
<dbReference type="SUPFAM" id="SSF54593">
    <property type="entry name" value="Glyoxalase/Bleomycin resistance protein/Dihydroxybiphenyl dioxygenase"/>
    <property type="match status" value="1"/>
</dbReference>
<dbReference type="PANTHER" id="PTHR40265">
    <property type="entry name" value="BLL2707 PROTEIN"/>
    <property type="match status" value="1"/>
</dbReference>
<proteinExistence type="predicted"/>
<name>A0A143PDG5_9STAP</name>
<dbReference type="Proteomes" id="UP000293854">
    <property type="component" value="Unassembled WGS sequence"/>
</dbReference>
<gene>
    <name evidence="3" type="ORF">EIG99_12325</name>
    <name evidence="2" type="ORF">I6J05_07105</name>
</gene>
<dbReference type="InterPro" id="IPR029068">
    <property type="entry name" value="Glyas_Bleomycin-R_OHBP_Dase"/>
</dbReference>
<dbReference type="KEGG" id="scv:A4G25_11365"/>
<dbReference type="Gene3D" id="2.60.40.4320">
    <property type="match status" value="1"/>
</dbReference>
<evidence type="ECO:0000313" key="2">
    <source>
        <dbReference type="EMBL" id="QQS81696.1"/>
    </source>
</evidence>
<dbReference type="EMBL" id="RQTE01000327">
    <property type="protein sequence ID" value="RZI00165.1"/>
    <property type="molecule type" value="Genomic_DNA"/>
</dbReference>
<dbReference type="InterPro" id="IPR025870">
    <property type="entry name" value="Glyoxalase-like_dom"/>
</dbReference>
<organism evidence="3 4">
    <name type="scientific">Staphylococcus condimenti</name>
    <dbReference type="NCBI Taxonomy" id="70255"/>
    <lineage>
        <taxon>Bacteria</taxon>
        <taxon>Bacillati</taxon>
        <taxon>Bacillota</taxon>
        <taxon>Bacilli</taxon>
        <taxon>Bacillales</taxon>
        <taxon>Staphylococcaceae</taxon>
        <taxon>Staphylococcus</taxon>
    </lineage>
</organism>
<dbReference type="OrthoDB" id="9111355at2"/>